<comment type="caution">
    <text evidence="1">The sequence shown here is derived from an EMBL/GenBank/DDBJ whole genome shotgun (WGS) entry which is preliminary data.</text>
</comment>
<dbReference type="Proteomes" id="UP000034112">
    <property type="component" value="Unassembled WGS sequence"/>
</dbReference>
<evidence type="ECO:0000313" key="2">
    <source>
        <dbReference type="Proteomes" id="UP000034112"/>
    </source>
</evidence>
<protein>
    <submittedName>
        <fullName evidence="1">Uncharacterized protein</fullName>
    </submittedName>
</protein>
<dbReference type="AlphaFoldDB" id="A0A0F9XUB9"/>
<reference evidence="2" key="1">
    <citation type="journal article" date="2015" name="Genome Announc.">
        <title>Draft whole-genome sequence of the biocontrol agent Trichoderma harzianum T6776.</title>
        <authorList>
            <person name="Baroncelli R."/>
            <person name="Piaggeschi G."/>
            <person name="Fiorini L."/>
            <person name="Bertolini E."/>
            <person name="Zapparata A."/>
            <person name="Pe M.E."/>
            <person name="Sarrocco S."/>
            <person name="Vannacci G."/>
        </authorList>
    </citation>
    <scope>NUCLEOTIDE SEQUENCE [LARGE SCALE GENOMIC DNA]</scope>
    <source>
        <strain evidence="2">T6776</strain>
    </source>
</reference>
<evidence type="ECO:0000313" key="1">
    <source>
        <dbReference type="EMBL" id="KKP03683.1"/>
    </source>
</evidence>
<accession>A0A0F9XUB9</accession>
<sequence length="176" mass="18686">MLRALKEASFSHKRRRLYKTATPSAASTAVKRRVGSDATLGRRKRWMGGLAPGSSSSHNVWHGSALVPAQATSWSLALALRLAAQLFSILASLISSPCRQTTSTHSMSRSIARYGPPDSGLHGRIVAVQAANHFEGHLEMPAVSGSVRRSILRLLLAPGSFGLSRPVGLSASAPHT</sequence>
<proteinExistence type="predicted"/>
<dbReference type="EMBL" id="JOKZ01000101">
    <property type="protein sequence ID" value="KKP03683.1"/>
    <property type="molecule type" value="Genomic_DNA"/>
</dbReference>
<organism evidence="1 2">
    <name type="scientific">Trichoderma harzianum</name>
    <name type="common">Hypocrea lixii</name>
    <dbReference type="NCBI Taxonomy" id="5544"/>
    <lineage>
        <taxon>Eukaryota</taxon>
        <taxon>Fungi</taxon>
        <taxon>Dikarya</taxon>
        <taxon>Ascomycota</taxon>
        <taxon>Pezizomycotina</taxon>
        <taxon>Sordariomycetes</taxon>
        <taxon>Hypocreomycetidae</taxon>
        <taxon>Hypocreales</taxon>
        <taxon>Hypocreaceae</taxon>
        <taxon>Trichoderma</taxon>
    </lineage>
</organism>
<gene>
    <name evidence="1" type="ORF">THAR02_04199</name>
</gene>
<name>A0A0F9XUB9_TRIHA</name>